<evidence type="ECO:0000256" key="2">
    <source>
        <dbReference type="ARBA" id="ARBA00001913"/>
    </source>
</evidence>
<dbReference type="SMART" id="SM00015">
    <property type="entry name" value="IQ"/>
    <property type="match status" value="4"/>
</dbReference>
<sequence length="502" mass="58587">MAAYPSWPEDLFGTPVDCTAPLQSVGKQRPPPPTLRPVVQDVGDQRRLWQGQPHLSDSQREILTQPRTCAFQIVCKQAKATRKCYHCTKFDPTKTGLYCDACFDARHPPVRMDHSWSLLDDDDEEKQWLAHLARHKMAQDYKELELLLGHTTSFLASSTQQTRNNNRDEHVERAFKDMKAIDHNIRELMHDVETQLRVRNLPQAIAVRKIQDMWKVRKARNRLKLMIQSIYAEMVDPSSGQVYYLNKRTHQVRWDKPKALQSTSVPKRKRRLCEADAALYIQRAFRSMRARKAVRRLLRRVYVKLQDPATGIFYYYNKHTKTTSWTKPKLLGSEEYDAPRRRPLTPNEAAAMIQRMLRCAVARRHLRRLLSRVYQKIYEPSLGRHYYFNVKTKLVTWTKPRCIDDAELLTPRSFAQLAADEDAAARLQRLTRIRAFSLEDAASYVQRRIRVHQARARLRKMAQDAYVAIFDPTSGGYFYHNTRTGVVSWSRPAILGRDPGPF</sequence>
<dbReference type="GO" id="GO:0030570">
    <property type="term" value="F:pectate lyase activity"/>
    <property type="evidence" value="ECO:0007669"/>
    <property type="project" value="UniProtKB-EC"/>
</dbReference>
<feature type="domain" description="WW" evidence="10">
    <location>
        <begin position="238"/>
        <end position="259"/>
    </location>
</feature>
<evidence type="ECO:0000313" key="11">
    <source>
        <dbReference type="EMBL" id="EQC42535.1"/>
    </source>
</evidence>
<keyword evidence="12" id="KW-1185">Reference proteome</keyword>
<dbReference type="GO" id="GO:0005576">
    <property type="term" value="C:extracellular region"/>
    <property type="evidence" value="ECO:0007669"/>
    <property type="project" value="UniProtKB-SubCell"/>
</dbReference>
<comment type="subcellular location">
    <subcellularLocation>
        <location evidence="3">Secreted</location>
    </subcellularLocation>
</comment>
<dbReference type="SMART" id="SM00456">
    <property type="entry name" value="WW"/>
    <property type="match status" value="4"/>
</dbReference>
<evidence type="ECO:0000256" key="4">
    <source>
        <dbReference type="ARBA" id="ARBA00012272"/>
    </source>
</evidence>
<evidence type="ECO:0000256" key="9">
    <source>
        <dbReference type="ARBA" id="ARBA00039895"/>
    </source>
</evidence>
<dbReference type="PANTHER" id="PTHR33407:SF9">
    <property type="entry name" value="PECTATE LYASE F-RELATED"/>
    <property type="match status" value="1"/>
</dbReference>
<evidence type="ECO:0000256" key="6">
    <source>
        <dbReference type="ARBA" id="ARBA00022729"/>
    </source>
</evidence>
<organism evidence="11 12">
    <name type="scientific">Saprolegnia diclina (strain VS20)</name>
    <dbReference type="NCBI Taxonomy" id="1156394"/>
    <lineage>
        <taxon>Eukaryota</taxon>
        <taxon>Sar</taxon>
        <taxon>Stramenopiles</taxon>
        <taxon>Oomycota</taxon>
        <taxon>Saprolegniomycetes</taxon>
        <taxon>Saprolegniales</taxon>
        <taxon>Saprolegniaceae</taxon>
        <taxon>Saprolegnia</taxon>
    </lineage>
</organism>
<dbReference type="InterPro" id="IPR000048">
    <property type="entry name" value="IQ_motif_EF-hand-BS"/>
</dbReference>
<proteinExistence type="predicted"/>
<dbReference type="VEuPathDB" id="FungiDB:SDRG_00267"/>
<reference evidence="11 12" key="1">
    <citation type="submission" date="2012-04" db="EMBL/GenBank/DDBJ databases">
        <title>The Genome Sequence of Saprolegnia declina VS20.</title>
        <authorList>
            <consortium name="The Broad Institute Genome Sequencing Platform"/>
            <person name="Russ C."/>
            <person name="Nusbaum C."/>
            <person name="Tyler B."/>
            <person name="van West P."/>
            <person name="Dieguez-Uribeondo J."/>
            <person name="de Bruijn I."/>
            <person name="Tripathy S."/>
            <person name="Jiang R."/>
            <person name="Young S.K."/>
            <person name="Zeng Q."/>
            <person name="Gargeya S."/>
            <person name="Fitzgerald M."/>
            <person name="Haas B."/>
            <person name="Abouelleil A."/>
            <person name="Alvarado L."/>
            <person name="Arachchi H.M."/>
            <person name="Berlin A."/>
            <person name="Chapman S.B."/>
            <person name="Goldberg J."/>
            <person name="Griggs A."/>
            <person name="Gujja S."/>
            <person name="Hansen M."/>
            <person name="Howarth C."/>
            <person name="Imamovic A."/>
            <person name="Larimer J."/>
            <person name="McCowen C."/>
            <person name="Montmayeur A."/>
            <person name="Murphy C."/>
            <person name="Neiman D."/>
            <person name="Pearson M."/>
            <person name="Priest M."/>
            <person name="Roberts A."/>
            <person name="Saif S."/>
            <person name="Shea T."/>
            <person name="Sisk P."/>
            <person name="Sykes S."/>
            <person name="Wortman J."/>
            <person name="Nusbaum C."/>
            <person name="Birren B."/>
        </authorList>
    </citation>
    <scope>NUCLEOTIDE SEQUENCE [LARGE SCALE GENOMIC DNA]</scope>
    <source>
        <strain evidence="11 12">VS20</strain>
    </source>
</reference>
<dbReference type="InterPro" id="IPR001202">
    <property type="entry name" value="WW_dom"/>
</dbReference>
<evidence type="ECO:0000256" key="7">
    <source>
        <dbReference type="ARBA" id="ARBA00022837"/>
    </source>
</evidence>
<dbReference type="GeneID" id="19940994"/>
<dbReference type="CDD" id="cd19757">
    <property type="entry name" value="Bbox1"/>
    <property type="match status" value="1"/>
</dbReference>
<protein>
    <recommendedName>
        <fullName evidence="9">Probable pectate lyase F</fullName>
        <ecNumber evidence="4">4.2.2.2</ecNumber>
    </recommendedName>
</protein>
<dbReference type="AlphaFoldDB" id="T0R7U5"/>
<dbReference type="InParanoid" id="T0R7U5"/>
<dbReference type="OrthoDB" id="63972at2759"/>
<keyword evidence="6" id="KW-0732">Signal</keyword>
<dbReference type="eggNOG" id="ENOG502SF74">
    <property type="taxonomic scope" value="Eukaryota"/>
</dbReference>
<comment type="catalytic activity">
    <reaction evidence="1">
        <text>Eliminative cleavage of (1-&gt;4)-alpha-D-galacturonan to give oligosaccharides with 4-deoxy-alpha-D-galact-4-enuronosyl groups at their non-reducing ends.</text>
        <dbReference type="EC" id="4.2.2.2"/>
    </reaction>
</comment>
<dbReference type="InterPro" id="IPR004898">
    <property type="entry name" value="Pectate_lyase_PlyH/PlyE-like"/>
</dbReference>
<evidence type="ECO:0000256" key="1">
    <source>
        <dbReference type="ARBA" id="ARBA00000695"/>
    </source>
</evidence>
<dbReference type="RefSeq" id="XP_008603958.1">
    <property type="nucleotide sequence ID" value="XM_008605736.1"/>
</dbReference>
<keyword evidence="8" id="KW-0456">Lyase</keyword>
<keyword evidence="7" id="KW-0106">Calcium</keyword>
<dbReference type="CDD" id="cd00201">
    <property type="entry name" value="WW"/>
    <property type="match status" value="3"/>
</dbReference>
<dbReference type="OMA" id="WIAHITR"/>
<dbReference type="GO" id="GO:0045490">
    <property type="term" value="P:pectin catabolic process"/>
    <property type="evidence" value="ECO:0007669"/>
    <property type="project" value="TreeGrafter"/>
</dbReference>
<dbReference type="PANTHER" id="PTHR33407">
    <property type="entry name" value="PECTATE LYASE F-RELATED"/>
    <property type="match status" value="1"/>
</dbReference>
<dbReference type="Pfam" id="PF00397">
    <property type="entry name" value="WW"/>
    <property type="match status" value="3"/>
</dbReference>
<dbReference type="PROSITE" id="PS50096">
    <property type="entry name" value="IQ"/>
    <property type="match status" value="3"/>
</dbReference>
<dbReference type="PROSITE" id="PS50020">
    <property type="entry name" value="WW_DOMAIN_2"/>
    <property type="match status" value="3"/>
</dbReference>
<evidence type="ECO:0000256" key="8">
    <source>
        <dbReference type="ARBA" id="ARBA00023239"/>
    </source>
</evidence>
<keyword evidence="5" id="KW-0964">Secreted</keyword>
<dbReference type="SUPFAM" id="SSF51045">
    <property type="entry name" value="WW domain"/>
    <property type="match status" value="1"/>
</dbReference>
<dbReference type="EMBL" id="JH767132">
    <property type="protein sequence ID" value="EQC42535.1"/>
    <property type="molecule type" value="Genomic_DNA"/>
</dbReference>
<comment type="cofactor">
    <cofactor evidence="2">
        <name>Ca(2+)</name>
        <dbReference type="ChEBI" id="CHEBI:29108"/>
    </cofactor>
</comment>
<dbReference type="EC" id="4.2.2.2" evidence="4"/>
<name>T0R7U5_SAPDV</name>
<feature type="domain" description="WW" evidence="10">
    <location>
        <begin position="383"/>
        <end position="402"/>
    </location>
</feature>
<evidence type="ECO:0000313" key="12">
    <source>
        <dbReference type="Proteomes" id="UP000030762"/>
    </source>
</evidence>
<evidence type="ECO:0000256" key="3">
    <source>
        <dbReference type="ARBA" id="ARBA00004613"/>
    </source>
</evidence>
<dbReference type="InterPro" id="IPR036020">
    <property type="entry name" value="WW_dom_sf"/>
</dbReference>
<evidence type="ECO:0000259" key="10">
    <source>
        <dbReference type="PROSITE" id="PS50020"/>
    </source>
</evidence>
<dbReference type="Proteomes" id="UP000030762">
    <property type="component" value="Unassembled WGS sequence"/>
</dbReference>
<feature type="domain" description="WW" evidence="10">
    <location>
        <begin position="310"/>
        <end position="330"/>
    </location>
</feature>
<dbReference type="Gene3D" id="2.20.70.10">
    <property type="match status" value="2"/>
</dbReference>
<evidence type="ECO:0000256" key="5">
    <source>
        <dbReference type="ARBA" id="ARBA00022525"/>
    </source>
</evidence>
<gene>
    <name evidence="11" type="ORF">SDRG_00267</name>
</gene>
<accession>T0R7U5</accession>